<dbReference type="Pfam" id="PF19279">
    <property type="entry name" value="YegS_C"/>
    <property type="match status" value="1"/>
</dbReference>
<sequence length="296" mass="33035">MIYLHFIVNPISGKGKHTITKEYLDTYFLEGQYKIRVDYSEYKKHAVLLTQNAIAENPDVIIACGGDGTINEVASCLVNTSIRLGIIPVGSGNGLASNLNIPRNIEQALAIIRKQNEQAIDVGKINDRYFFSNMGLGIDALIIRKYECFEKRTLSAYVKASLRASAEFKPPKMIVKWAGQEKKVVPFLFFVSNSNEMGYNMSLTPKASLSDGWLDLLIVSKLNIAQKMMFGTLVLLNKTDKFKKAERFLVKELEIVLPEATTVDLQADGEYYHLDNSTISVAVLEKALTVLVDSKL</sequence>
<evidence type="ECO:0000256" key="6">
    <source>
        <dbReference type="ARBA" id="ARBA00022777"/>
    </source>
</evidence>
<dbReference type="InterPro" id="IPR045540">
    <property type="entry name" value="YegS/DAGK_C"/>
</dbReference>
<dbReference type="NCBIfam" id="TIGR00147">
    <property type="entry name" value="YegS/Rv2252/BmrU family lipid kinase"/>
    <property type="match status" value="1"/>
</dbReference>
<keyword evidence="3" id="KW-0808">Transferase</keyword>
<dbReference type="InterPro" id="IPR017438">
    <property type="entry name" value="ATP-NAD_kinase_N"/>
</dbReference>
<evidence type="ECO:0000256" key="2">
    <source>
        <dbReference type="ARBA" id="ARBA00022516"/>
    </source>
</evidence>
<keyword evidence="10" id="KW-0594">Phospholipid biosynthesis</keyword>
<protein>
    <recommendedName>
        <fullName evidence="12">DAGKc domain-containing protein</fullName>
    </recommendedName>
</protein>
<evidence type="ECO:0000256" key="4">
    <source>
        <dbReference type="ARBA" id="ARBA00022723"/>
    </source>
</evidence>
<keyword evidence="11" id="KW-1208">Phospholipid metabolism</keyword>
<evidence type="ECO:0000256" key="3">
    <source>
        <dbReference type="ARBA" id="ARBA00022679"/>
    </source>
</evidence>
<dbReference type="Proteomes" id="UP000244677">
    <property type="component" value="Chromosome"/>
</dbReference>
<dbReference type="GO" id="GO:0005886">
    <property type="term" value="C:plasma membrane"/>
    <property type="evidence" value="ECO:0007669"/>
    <property type="project" value="TreeGrafter"/>
</dbReference>
<proteinExistence type="predicted"/>
<dbReference type="PROSITE" id="PS50146">
    <property type="entry name" value="DAGK"/>
    <property type="match status" value="1"/>
</dbReference>
<dbReference type="InterPro" id="IPR016064">
    <property type="entry name" value="NAD/diacylglycerol_kinase_sf"/>
</dbReference>
<dbReference type="PANTHER" id="PTHR12358">
    <property type="entry name" value="SPHINGOSINE KINASE"/>
    <property type="match status" value="1"/>
</dbReference>
<dbReference type="KEGG" id="fki:FK004_14105"/>
<dbReference type="GO" id="GO:0046872">
    <property type="term" value="F:metal ion binding"/>
    <property type="evidence" value="ECO:0007669"/>
    <property type="project" value="UniProtKB-KW"/>
</dbReference>
<keyword evidence="5" id="KW-0547">Nucleotide-binding</keyword>
<gene>
    <name evidence="13" type="ORF">FK004_14105</name>
</gene>
<dbReference type="Gene3D" id="2.60.200.40">
    <property type="match status" value="1"/>
</dbReference>
<dbReference type="RefSeq" id="WP_108737815.1">
    <property type="nucleotide sequence ID" value="NZ_CP020919.1"/>
</dbReference>
<dbReference type="PANTHER" id="PTHR12358:SF106">
    <property type="entry name" value="LIPID KINASE YEGS"/>
    <property type="match status" value="1"/>
</dbReference>
<dbReference type="OrthoDB" id="9786026at2"/>
<evidence type="ECO:0000256" key="10">
    <source>
        <dbReference type="ARBA" id="ARBA00023209"/>
    </source>
</evidence>
<evidence type="ECO:0000259" key="12">
    <source>
        <dbReference type="PROSITE" id="PS50146"/>
    </source>
</evidence>
<organism evidence="13 14">
    <name type="scientific">Flavobacterium kingsejongi</name>
    <dbReference type="NCBI Taxonomy" id="1678728"/>
    <lineage>
        <taxon>Bacteria</taxon>
        <taxon>Pseudomonadati</taxon>
        <taxon>Bacteroidota</taxon>
        <taxon>Flavobacteriia</taxon>
        <taxon>Flavobacteriales</taxon>
        <taxon>Flavobacteriaceae</taxon>
        <taxon>Flavobacterium</taxon>
    </lineage>
</organism>
<keyword evidence="8" id="KW-0460">Magnesium</keyword>
<evidence type="ECO:0000256" key="7">
    <source>
        <dbReference type="ARBA" id="ARBA00022840"/>
    </source>
</evidence>
<dbReference type="Gene3D" id="3.40.50.10330">
    <property type="entry name" value="Probable inorganic polyphosphate/atp-NAD kinase, domain 1"/>
    <property type="match status" value="1"/>
</dbReference>
<evidence type="ECO:0000313" key="13">
    <source>
        <dbReference type="EMBL" id="AWG26282.1"/>
    </source>
</evidence>
<keyword evidence="6" id="KW-0418">Kinase</keyword>
<dbReference type="InterPro" id="IPR005218">
    <property type="entry name" value="Diacylglycerol/lipid_kinase"/>
</dbReference>
<keyword evidence="9" id="KW-0443">Lipid metabolism</keyword>
<evidence type="ECO:0000256" key="5">
    <source>
        <dbReference type="ARBA" id="ARBA00022741"/>
    </source>
</evidence>
<keyword evidence="7" id="KW-0067">ATP-binding</keyword>
<dbReference type="EMBL" id="CP020919">
    <property type="protein sequence ID" value="AWG26282.1"/>
    <property type="molecule type" value="Genomic_DNA"/>
</dbReference>
<accession>A0A2S1LRJ0</accession>
<dbReference type="InterPro" id="IPR001206">
    <property type="entry name" value="Diacylglycerol_kinase_cat_dom"/>
</dbReference>
<dbReference type="GO" id="GO:0016301">
    <property type="term" value="F:kinase activity"/>
    <property type="evidence" value="ECO:0007669"/>
    <property type="project" value="UniProtKB-KW"/>
</dbReference>
<name>A0A2S1LRJ0_9FLAO</name>
<dbReference type="Pfam" id="PF00781">
    <property type="entry name" value="DAGK_cat"/>
    <property type="match status" value="1"/>
</dbReference>
<dbReference type="SUPFAM" id="SSF111331">
    <property type="entry name" value="NAD kinase/diacylglycerol kinase-like"/>
    <property type="match status" value="1"/>
</dbReference>
<dbReference type="InterPro" id="IPR050187">
    <property type="entry name" value="Lipid_Phosphate_FormReg"/>
</dbReference>
<evidence type="ECO:0000256" key="1">
    <source>
        <dbReference type="ARBA" id="ARBA00001946"/>
    </source>
</evidence>
<keyword evidence="14" id="KW-1185">Reference proteome</keyword>
<dbReference type="GO" id="GO:0008654">
    <property type="term" value="P:phospholipid biosynthetic process"/>
    <property type="evidence" value="ECO:0007669"/>
    <property type="project" value="UniProtKB-KW"/>
</dbReference>
<dbReference type="AlphaFoldDB" id="A0A2S1LRJ0"/>
<evidence type="ECO:0000256" key="8">
    <source>
        <dbReference type="ARBA" id="ARBA00022842"/>
    </source>
</evidence>
<comment type="cofactor">
    <cofactor evidence="1">
        <name>Mg(2+)</name>
        <dbReference type="ChEBI" id="CHEBI:18420"/>
    </cofactor>
</comment>
<evidence type="ECO:0000256" key="9">
    <source>
        <dbReference type="ARBA" id="ARBA00023098"/>
    </source>
</evidence>
<keyword evidence="4" id="KW-0479">Metal-binding</keyword>
<reference evidence="13 14" key="1">
    <citation type="submission" date="2017-04" db="EMBL/GenBank/DDBJ databases">
        <title>Complete genome sequence of Flavobacterium kingsejong AJ004.</title>
        <authorList>
            <person name="Lee P.C."/>
        </authorList>
    </citation>
    <scope>NUCLEOTIDE SEQUENCE [LARGE SCALE GENOMIC DNA]</scope>
    <source>
        <strain evidence="13 14">AJ004</strain>
    </source>
</reference>
<keyword evidence="2" id="KW-0444">Lipid biosynthesis</keyword>
<dbReference type="GO" id="GO:0005524">
    <property type="term" value="F:ATP binding"/>
    <property type="evidence" value="ECO:0007669"/>
    <property type="project" value="UniProtKB-KW"/>
</dbReference>
<evidence type="ECO:0000313" key="14">
    <source>
        <dbReference type="Proteomes" id="UP000244677"/>
    </source>
</evidence>
<evidence type="ECO:0000256" key="11">
    <source>
        <dbReference type="ARBA" id="ARBA00023264"/>
    </source>
</evidence>
<feature type="domain" description="DAGKc" evidence="12">
    <location>
        <begin position="1"/>
        <end position="129"/>
    </location>
</feature>
<dbReference type="SMART" id="SM00046">
    <property type="entry name" value="DAGKc"/>
    <property type="match status" value="1"/>
</dbReference>